<dbReference type="PANTHER" id="PTHR44329">
    <property type="entry name" value="SERINE/THREONINE-PROTEIN KINASE TNNI3K-RELATED"/>
    <property type="match status" value="1"/>
</dbReference>
<accession>R7S5F5</accession>
<sequence>HPNIVPFIGVEPGNYACIVSEWMDNGDVLSYLEYHPSADRVRLITDIAHGLHYMHSNGLVHGDLHSRNVLVDKVGRARLVDFLLSTTLGTDSLATPTESSSRWVSVLYKAPELLDWAMNPTRTSESDVMNPTRTSESDVYAFGMTTWEVGIV</sequence>
<dbReference type="Pfam" id="PF07714">
    <property type="entry name" value="PK_Tyr_Ser-Thr"/>
    <property type="match status" value="1"/>
</dbReference>
<dbReference type="OrthoDB" id="2642739at2759"/>
<dbReference type="GeneID" id="18881875"/>
<dbReference type="InterPro" id="IPR011009">
    <property type="entry name" value="Kinase-like_dom_sf"/>
</dbReference>
<evidence type="ECO:0000259" key="1">
    <source>
        <dbReference type="PROSITE" id="PS50011"/>
    </source>
</evidence>
<dbReference type="HOGENOM" id="CLU_000288_7_18_1"/>
<gene>
    <name evidence="2" type="ORF">PUNSTDRAFT_18982</name>
</gene>
<feature type="non-terminal residue" evidence="2">
    <location>
        <position position="152"/>
    </location>
</feature>
<evidence type="ECO:0000313" key="3">
    <source>
        <dbReference type="Proteomes" id="UP000054196"/>
    </source>
</evidence>
<keyword evidence="2" id="KW-0808">Transferase</keyword>
<dbReference type="SUPFAM" id="SSF56112">
    <property type="entry name" value="Protein kinase-like (PK-like)"/>
    <property type="match status" value="1"/>
</dbReference>
<feature type="domain" description="Protein kinase" evidence="1">
    <location>
        <begin position="1"/>
        <end position="152"/>
    </location>
</feature>
<dbReference type="PANTHER" id="PTHR44329:SF214">
    <property type="entry name" value="PROTEIN KINASE DOMAIN-CONTAINING PROTEIN"/>
    <property type="match status" value="1"/>
</dbReference>
<dbReference type="RefSeq" id="XP_007388019.1">
    <property type="nucleotide sequence ID" value="XM_007387957.2"/>
</dbReference>
<dbReference type="eggNOG" id="KOG0192">
    <property type="taxonomic scope" value="Eukaryota"/>
</dbReference>
<dbReference type="AlphaFoldDB" id="R7S5F5"/>
<name>R7S5F5_PUNST</name>
<dbReference type="GO" id="GO:0005524">
    <property type="term" value="F:ATP binding"/>
    <property type="evidence" value="ECO:0007669"/>
    <property type="project" value="InterPro"/>
</dbReference>
<keyword evidence="2" id="KW-0418">Kinase</keyword>
<dbReference type="InterPro" id="IPR001245">
    <property type="entry name" value="Ser-Thr/Tyr_kinase_cat_dom"/>
</dbReference>
<dbReference type="EMBL" id="JH687553">
    <property type="protein sequence ID" value="EIN04626.1"/>
    <property type="molecule type" value="Genomic_DNA"/>
</dbReference>
<reference evidence="3" key="1">
    <citation type="journal article" date="2012" name="Science">
        <title>The Paleozoic origin of enzymatic lignin decomposition reconstructed from 31 fungal genomes.</title>
        <authorList>
            <person name="Floudas D."/>
            <person name="Binder M."/>
            <person name="Riley R."/>
            <person name="Barry K."/>
            <person name="Blanchette R.A."/>
            <person name="Henrissat B."/>
            <person name="Martinez A.T."/>
            <person name="Otillar R."/>
            <person name="Spatafora J.W."/>
            <person name="Yadav J.S."/>
            <person name="Aerts A."/>
            <person name="Benoit I."/>
            <person name="Boyd A."/>
            <person name="Carlson A."/>
            <person name="Copeland A."/>
            <person name="Coutinho P.M."/>
            <person name="de Vries R.P."/>
            <person name="Ferreira P."/>
            <person name="Findley K."/>
            <person name="Foster B."/>
            <person name="Gaskell J."/>
            <person name="Glotzer D."/>
            <person name="Gorecki P."/>
            <person name="Heitman J."/>
            <person name="Hesse C."/>
            <person name="Hori C."/>
            <person name="Igarashi K."/>
            <person name="Jurgens J.A."/>
            <person name="Kallen N."/>
            <person name="Kersten P."/>
            <person name="Kohler A."/>
            <person name="Kuees U."/>
            <person name="Kumar T.K.A."/>
            <person name="Kuo A."/>
            <person name="LaButti K."/>
            <person name="Larrondo L.F."/>
            <person name="Lindquist E."/>
            <person name="Ling A."/>
            <person name="Lombard V."/>
            <person name="Lucas S."/>
            <person name="Lundell T."/>
            <person name="Martin R."/>
            <person name="McLaughlin D.J."/>
            <person name="Morgenstern I."/>
            <person name="Morin E."/>
            <person name="Murat C."/>
            <person name="Nagy L.G."/>
            <person name="Nolan M."/>
            <person name="Ohm R.A."/>
            <person name="Patyshakuliyeva A."/>
            <person name="Rokas A."/>
            <person name="Ruiz-Duenas F.J."/>
            <person name="Sabat G."/>
            <person name="Salamov A."/>
            <person name="Samejima M."/>
            <person name="Schmutz J."/>
            <person name="Slot J.C."/>
            <person name="St John F."/>
            <person name="Stenlid J."/>
            <person name="Sun H."/>
            <person name="Sun S."/>
            <person name="Syed K."/>
            <person name="Tsang A."/>
            <person name="Wiebenga A."/>
            <person name="Young D."/>
            <person name="Pisabarro A."/>
            <person name="Eastwood D.C."/>
            <person name="Martin F."/>
            <person name="Cullen D."/>
            <person name="Grigoriev I.V."/>
            <person name="Hibbett D.S."/>
        </authorList>
    </citation>
    <scope>NUCLEOTIDE SEQUENCE [LARGE SCALE GENOMIC DNA]</scope>
    <source>
        <strain evidence="3">HHB-11173 SS5</strain>
    </source>
</reference>
<dbReference type="Gene3D" id="1.10.510.10">
    <property type="entry name" value="Transferase(Phosphotransferase) domain 1"/>
    <property type="match status" value="1"/>
</dbReference>
<dbReference type="KEGG" id="psq:PUNSTDRAFT_18982"/>
<feature type="non-terminal residue" evidence="2">
    <location>
        <position position="1"/>
    </location>
</feature>
<dbReference type="PROSITE" id="PS50011">
    <property type="entry name" value="PROTEIN_KINASE_DOM"/>
    <property type="match status" value="1"/>
</dbReference>
<dbReference type="InterPro" id="IPR000719">
    <property type="entry name" value="Prot_kinase_dom"/>
</dbReference>
<proteinExistence type="predicted"/>
<protein>
    <submittedName>
        <fullName evidence="2">Kinase-like protein</fullName>
    </submittedName>
</protein>
<organism evidence="2 3">
    <name type="scientific">Punctularia strigosozonata (strain HHB-11173)</name>
    <name type="common">White-rot fungus</name>
    <dbReference type="NCBI Taxonomy" id="741275"/>
    <lineage>
        <taxon>Eukaryota</taxon>
        <taxon>Fungi</taxon>
        <taxon>Dikarya</taxon>
        <taxon>Basidiomycota</taxon>
        <taxon>Agaricomycotina</taxon>
        <taxon>Agaricomycetes</taxon>
        <taxon>Corticiales</taxon>
        <taxon>Punctulariaceae</taxon>
        <taxon>Punctularia</taxon>
    </lineage>
</organism>
<dbReference type="OMA" id="YACIVSE"/>
<evidence type="ECO:0000313" key="2">
    <source>
        <dbReference type="EMBL" id="EIN04626.1"/>
    </source>
</evidence>
<keyword evidence="3" id="KW-1185">Reference proteome</keyword>
<dbReference type="GO" id="GO:0004674">
    <property type="term" value="F:protein serine/threonine kinase activity"/>
    <property type="evidence" value="ECO:0007669"/>
    <property type="project" value="TreeGrafter"/>
</dbReference>
<dbReference type="InterPro" id="IPR051681">
    <property type="entry name" value="Ser/Thr_Kinases-Pseudokinases"/>
</dbReference>
<dbReference type="Proteomes" id="UP000054196">
    <property type="component" value="Unassembled WGS sequence"/>
</dbReference>